<evidence type="ECO:0000313" key="3">
    <source>
        <dbReference type="Proteomes" id="UP000677016"/>
    </source>
</evidence>
<keyword evidence="1" id="KW-1133">Transmembrane helix</keyword>
<sequence length="272" mass="28196">MAADPALAAVKTSRYLRVGLVALVLLLFSGVAREWAVSGCLQPSISAYVHTPAQPVLVGSLVGIGVALLALQGSTEVEGLLLNVAGMLAPGVAFIPTTTRGECLPSAAVGDPSATVSTSMPALFVAGAAVGVFAAVLAVRERRPRGVPRADRVGLVGTAALLGAGAVWFALDRDSFLAHAHGVAAVPMFLAVIAVVWLNAREAAGERRRRYVAVYRTIAVAMLGALALAVVVDLATAASTVVLWVEVVLILLFGVFWVVQTVELWSRGLRRS</sequence>
<evidence type="ECO:0008006" key="4">
    <source>
        <dbReference type="Google" id="ProtNLM"/>
    </source>
</evidence>
<protein>
    <recommendedName>
        <fullName evidence="4">DUF998 domain-containing protein</fullName>
    </recommendedName>
</protein>
<feature type="transmembrane region" description="Helical" evidence="1">
    <location>
        <begin position="80"/>
        <end position="99"/>
    </location>
</feature>
<feature type="transmembrane region" description="Helical" evidence="1">
    <location>
        <begin position="241"/>
        <end position="262"/>
    </location>
</feature>
<feature type="transmembrane region" description="Helical" evidence="1">
    <location>
        <begin position="212"/>
        <end position="235"/>
    </location>
</feature>
<name>A0A941D9I6_9MICO</name>
<keyword evidence="1" id="KW-0472">Membrane</keyword>
<dbReference type="Proteomes" id="UP000677016">
    <property type="component" value="Unassembled WGS sequence"/>
</dbReference>
<accession>A0A941D9I6</accession>
<organism evidence="2 3">
    <name type="scientific">Phycicoccus avicenniae</name>
    <dbReference type="NCBI Taxonomy" id="2828860"/>
    <lineage>
        <taxon>Bacteria</taxon>
        <taxon>Bacillati</taxon>
        <taxon>Actinomycetota</taxon>
        <taxon>Actinomycetes</taxon>
        <taxon>Micrococcales</taxon>
        <taxon>Intrasporangiaceae</taxon>
        <taxon>Phycicoccus</taxon>
    </lineage>
</organism>
<evidence type="ECO:0000313" key="2">
    <source>
        <dbReference type="EMBL" id="MBR7742347.1"/>
    </source>
</evidence>
<proteinExistence type="predicted"/>
<feature type="transmembrane region" description="Helical" evidence="1">
    <location>
        <begin position="119"/>
        <end position="140"/>
    </location>
</feature>
<dbReference type="EMBL" id="JAGSNF010000003">
    <property type="protein sequence ID" value="MBR7742347.1"/>
    <property type="molecule type" value="Genomic_DNA"/>
</dbReference>
<keyword evidence="1" id="KW-0812">Transmembrane</keyword>
<comment type="caution">
    <text evidence="2">The sequence shown here is derived from an EMBL/GenBank/DDBJ whole genome shotgun (WGS) entry which is preliminary data.</text>
</comment>
<feature type="transmembrane region" description="Helical" evidence="1">
    <location>
        <begin position="152"/>
        <end position="171"/>
    </location>
</feature>
<keyword evidence="3" id="KW-1185">Reference proteome</keyword>
<evidence type="ECO:0000256" key="1">
    <source>
        <dbReference type="SAM" id="Phobius"/>
    </source>
</evidence>
<dbReference type="RefSeq" id="WP_211601493.1">
    <property type="nucleotide sequence ID" value="NZ_JAGSNF010000003.1"/>
</dbReference>
<dbReference type="AlphaFoldDB" id="A0A941D9I6"/>
<feature type="transmembrane region" description="Helical" evidence="1">
    <location>
        <begin position="52"/>
        <end position="71"/>
    </location>
</feature>
<reference evidence="2" key="1">
    <citation type="submission" date="2021-04" db="EMBL/GenBank/DDBJ databases">
        <title>Phycicoccus avicenniae sp. nov., a novel endophytic actinomycetes isolated from branch of Avicennia mariana.</title>
        <authorList>
            <person name="Tuo L."/>
        </authorList>
    </citation>
    <scope>NUCLEOTIDE SEQUENCE</scope>
    <source>
        <strain evidence="2">BSK3Z-2</strain>
    </source>
</reference>
<feature type="transmembrane region" description="Helical" evidence="1">
    <location>
        <begin position="177"/>
        <end position="200"/>
    </location>
</feature>
<gene>
    <name evidence="2" type="ORF">KC207_03445</name>
</gene>